<evidence type="ECO:0000313" key="1">
    <source>
        <dbReference type="EMBL" id="KAA0259060.1"/>
    </source>
</evidence>
<sequence length="281" mass="32377">MRNNFYRLFNLFIIVTVLFLGCGKKTDPISKSVFKIEPPSKDAVKLVDNGFKIVNSSKDYILEVYKKADESCTKYNLIAKVEPRKSIIDEDVKSGQRVIYKLVRKHPEYRVYSEPVYIEKVFAKKAFVKVDRIVKYGDIFEIRLNFSKNTKFVLYGFEKSSLDKISTKPLIKVKTDKPMKIFILPYNDYNFEGDLISVEIIPAYFEKLNPVKNIKVIKRKDGYLISWESDAPKTKIIDEDTGKVILLTDTNFVEVERCSKYILIATNGVVDSDGVTVNPCD</sequence>
<accession>A0A5A8F5T5</accession>
<keyword evidence="2" id="KW-1185">Reference proteome</keyword>
<dbReference type="AlphaFoldDB" id="A0A5A8F5T5"/>
<comment type="caution">
    <text evidence="1">The sequence shown here is derived from an EMBL/GenBank/DDBJ whole genome shotgun (WGS) entry which is preliminary data.</text>
</comment>
<organism evidence="1 2">
    <name type="scientific">Deferribacter autotrophicus</name>
    <dbReference type="NCBI Taxonomy" id="500465"/>
    <lineage>
        <taxon>Bacteria</taxon>
        <taxon>Pseudomonadati</taxon>
        <taxon>Deferribacterota</taxon>
        <taxon>Deferribacteres</taxon>
        <taxon>Deferribacterales</taxon>
        <taxon>Deferribacteraceae</taxon>
        <taxon>Deferribacter</taxon>
    </lineage>
</organism>
<evidence type="ECO:0000313" key="2">
    <source>
        <dbReference type="Proteomes" id="UP000322876"/>
    </source>
</evidence>
<dbReference type="PROSITE" id="PS51257">
    <property type="entry name" value="PROKAR_LIPOPROTEIN"/>
    <property type="match status" value="1"/>
</dbReference>
<dbReference type="OrthoDB" id="2442444at2"/>
<dbReference type="RefSeq" id="WP_149265817.1">
    <property type="nucleotide sequence ID" value="NZ_VFJB01000003.1"/>
</dbReference>
<dbReference type="EMBL" id="VFJB01000003">
    <property type="protein sequence ID" value="KAA0259060.1"/>
    <property type="molecule type" value="Genomic_DNA"/>
</dbReference>
<protein>
    <submittedName>
        <fullName evidence="1">Uncharacterized protein</fullName>
    </submittedName>
</protein>
<proteinExistence type="predicted"/>
<dbReference type="Proteomes" id="UP000322876">
    <property type="component" value="Unassembled WGS sequence"/>
</dbReference>
<name>A0A5A8F5T5_9BACT</name>
<reference evidence="1 2" key="1">
    <citation type="submission" date="2019-06" db="EMBL/GenBank/DDBJ databases">
        <title>Genomic insights into carbon and energy metabolism of Deferribacter autotrophicus revealed new metabolic traits in the phylum Deferribacteres.</title>
        <authorList>
            <person name="Slobodkin A.I."/>
            <person name="Slobodkina G.B."/>
            <person name="Allioux M."/>
            <person name="Alain K."/>
            <person name="Jebbar M."/>
            <person name="Shadrin V."/>
            <person name="Kublanov I.V."/>
            <person name="Toshchakov S.V."/>
            <person name="Bonch-Osmolovskaya E.A."/>
        </authorList>
    </citation>
    <scope>NUCLEOTIDE SEQUENCE [LARGE SCALE GENOMIC DNA]</scope>
    <source>
        <strain evidence="1 2">SL50</strain>
    </source>
</reference>
<gene>
    <name evidence="1" type="ORF">FHQ18_03665</name>
</gene>